<gene>
    <name evidence="1" type="ORF">PsYK624_167100</name>
</gene>
<proteinExistence type="predicted"/>
<evidence type="ECO:0000313" key="2">
    <source>
        <dbReference type="Proteomes" id="UP000703269"/>
    </source>
</evidence>
<accession>A0A9P3LMC4</accession>
<dbReference type="Pfam" id="PF21858">
    <property type="entry name" value="DUF6914"/>
    <property type="match status" value="1"/>
</dbReference>
<organism evidence="1 2">
    <name type="scientific">Phanerochaete sordida</name>
    <dbReference type="NCBI Taxonomy" id="48140"/>
    <lineage>
        <taxon>Eukaryota</taxon>
        <taxon>Fungi</taxon>
        <taxon>Dikarya</taxon>
        <taxon>Basidiomycota</taxon>
        <taxon>Agaricomycotina</taxon>
        <taxon>Agaricomycetes</taxon>
        <taxon>Polyporales</taxon>
        <taxon>Phanerochaetaceae</taxon>
        <taxon>Phanerochaete</taxon>
    </lineage>
</organism>
<comment type="caution">
    <text evidence="1">The sequence shown here is derived from an EMBL/GenBank/DDBJ whole genome shotgun (WGS) entry which is preliminary data.</text>
</comment>
<dbReference type="InterPro" id="IPR054208">
    <property type="entry name" value="DUF6914"/>
</dbReference>
<dbReference type="Proteomes" id="UP000703269">
    <property type="component" value="Unassembled WGS sequence"/>
</dbReference>
<dbReference type="EMBL" id="BPQB01000152">
    <property type="protein sequence ID" value="GJF00422.1"/>
    <property type="molecule type" value="Genomic_DNA"/>
</dbReference>
<keyword evidence="2" id="KW-1185">Reference proteome</keyword>
<reference evidence="1 2" key="1">
    <citation type="submission" date="2021-08" db="EMBL/GenBank/DDBJ databases">
        <title>Draft Genome Sequence of Phanerochaete sordida strain YK-624.</title>
        <authorList>
            <person name="Mori T."/>
            <person name="Dohra H."/>
            <person name="Suzuki T."/>
            <person name="Kawagishi H."/>
            <person name="Hirai H."/>
        </authorList>
    </citation>
    <scope>NUCLEOTIDE SEQUENCE [LARGE SCALE GENOMIC DNA]</scope>
    <source>
        <strain evidence="1 2">YK-624</strain>
    </source>
</reference>
<dbReference type="OrthoDB" id="3016366at2759"/>
<dbReference type="AlphaFoldDB" id="A0A9P3LMC4"/>
<name>A0A9P3LMC4_9APHY</name>
<protein>
    <submittedName>
        <fullName evidence="1">Uncharacterized protein</fullName>
    </submittedName>
</protein>
<evidence type="ECO:0000313" key="1">
    <source>
        <dbReference type="EMBL" id="GJF00422.1"/>
    </source>
</evidence>
<sequence length="165" mass="18195">MPLAVQDVVVALFHRNKPDSFHWALAVYGGGDSFVKFHATNTPGGLWAYKREDEATTETRPELVALVKIGNLGAVGKTAEDVHDAVKDINMATPRQDGGRRTPFDCIIWLRQAVRALDAAGFLECKDAVALEEECQDIAEQYAPEVLDGEGTYVIRVSQFSRTMK</sequence>